<dbReference type="PRINTS" id="PR00069">
    <property type="entry name" value="ALDKETRDTASE"/>
</dbReference>
<protein>
    <submittedName>
        <fullName evidence="3 4">Uncharacterized oxidoreductase ZK1290.5-like</fullName>
    </submittedName>
</protein>
<dbReference type="PANTHER" id="PTHR43827:SF10">
    <property type="entry name" value="ZGC:110366"/>
    <property type="match status" value="1"/>
</dbReference>
<dbReference type="Proteomes" id="UP000694941">
    <property type="component" value="Unplaced"/>
</dbReference>
<dbReference type="InterPro" id="IPR036812">
    <property type="entry name" value="NAD(P)_OxRdtase_dom_sf"/>
</dbReference>
<dbReference type="InterPro" id="IPR020471">
    <property type="entry name" value="AKR"/>
</dbReference>
<dbReference type="PROSITE" id="PS00062">
    <property type="entry name" value="ALDOKETO_REDUCTASE_2"/>
    <property type="match status" value="1"/>
</dbReference>
<dbReference type="RefSeq" id="XP_013780122.1">
    <property type="nucleotide sequence ID" value="XM_013924668.2"/>
</dbReference>
<dbReference type="PROSITE" id="PS00798">
    <property type="entry name" value="ALDOKETO_REDUCTASE_1"/>
    <property type="match status" value="1"/>
</dbReference>
<dbReference type="SUPFAM" id="SSF51430">
    <property type="entry name" value="NAD(P)-linked oxidoreductase"/>
    <property type="match status" value="1"/>
</dbReference>
<evidence type="ECO:0000313" key="2">
    <source>
        <dbReference type="Proteomes" id="UP000694941"/>
    </source>
</evidence>
<feature type="domain" description="NADP-dependent oxidoreductase" evidence="1">
    <location>
        <begin position="56"/>
        <end position="304"/>
    </location>
</feature>
<dbReference type="PANTHER" id="PTHR43827">
    <property type="entry name" value="2,5-DIKETO-D-GLUCONIC ACID REDUCTASE"/>
    <property type="match status" value="1"/>
</dbReference>
<gene>
    <name evidence="3 4 5" type="primary">LOC106464523</name>
</gene>
<dbReference type="GeneID" id="106464523"/>
<dbReference type="Gene3D" id="3.20.20.100">
    <property type="entry name" value="NADP-dependent oxidoreductase domain"/>
    <property type="match status" value="1"/>
</dbReference>
<evidence type="ECO:0000313" key="3">
    <source>
        <dbReference type="RefSeq" id="XP_013780122.1"/>
    </source>
</evidence>
<dbReference type="RefSeq" id="XP_013780123.1">
    <property type="nucleotide sequence ID" value="XM_013924669.2"/>
</dbReference>
<sequence length="346" mass="39522">MLCNGVSTMSPQGSCNECSEQTGTEKLHVTEDIWKQQEEFGPTKVELRNGVIMPILGLGTSHSGGYSHQAVLHALKDCGYRLVDTAKRYGCEMLLGKTLRDSGVSREDIFLTTKLWPRDYGAFATKQAFYGSMERLGVEYIDLFMMHWPECMSSCSNKWQILEETWRSLELLLDEGLCRSIGVSNYDIPDLEKQLDTCSVVPFVNQVEFHPYQNPKALFEYCKENKIQFHGYSPLAKGQILKEAPVTQIAKHHNRTPAQVLIRWSIQNEVVTIPKSTNKHRVKENAQVFNFELSPEEMDLLNNLHDGRRIVDVSTLQSRIDSDLPDGYKLHFVSLVEEKSNYRNHS</sequence>
<evidence type="ECO:0000313" key="5">
    <source>
        <dbReference type="RefSeq" id="XP_022247965.1"/>
    </source>
</evidence>
<proteinExistence type="predicted"/>
<dbReference type="InterPro" id="IPR018170">
    <property type="entry name" value="Aldo/ket_reductase_CS"/>
</dbReference>
<dbReference type="InterPro" id="IPR023210">
    <property type="entry name" value="NADP_OxRdtase_dom"/>
</dbReference>
<organism evidence="2 5">
    <name type="scientific">Limulus polyphemus</name>
    <name type="common">Atlantic horseshoe crab</name>
    <dbReference type="NCBI Taxonomy" id="6850"/>
    <lineage>
        <taxon>Eukaryota</taxon>
        <taxon>Metazoa</taxon>
        <taxon>Ecdysozoa</taxon>
        <taxon>Arthropoda</taxon>
        <taxon>Chelicerata</taxon>
        <taxon>Merostomata</taxon>
        <taxon>Xiphosura</taxon>
        <taxon>Limulidae</taxon>
        <taxon>Limulus</taxon>
    </lineage>
</organism>
<name>A0ABM1SWF9_LIMPO</name>
<dbReference type="CDD" id="cd19135">
    <property type="entry name" value="AKR_CeZK1290-like"/>
    <property type="match status" value="1"/>
</dbReference>
<dbReference type="Pfam" id="PF00248">
    <property type="entry name" value="Aldo_ket_red"/>
    <property type="match status" value="1"/>
</dbReference>
<evidence type="ECO:0000259" key="1">
    <source>
        <dbReference type="Pfam" id="PF00248"/>
    </source>
</evidence>
<reference evidence="3 4" key="1">
    <citation type="submission" date="2025-05" db="UniProtKB">
        <authorList>
            <consortium name="RefSeq"/>
        </authorList>
    </citation>
    <scope>IDENTIFICATION</scope>
    <source>
        <tissue evidence="3 4">Muscle</tissue>
    </source>
</reference>
<accession>A0ABM1SWF9</accession>
<keyword evidence="2" id="KW-1185">Reference proteome</keyword>
<dbReference type="RefSeq" id="XP_022247965.1">
    <property type="nucleotide sequence ID" value="XM_022392257.1"/>
</dbReference>
<evidence type="ECO:0000313" key="4">
    <source>
        <dbReference type="RefSeq" id="XP_013780123.1"/>
    </source>
</evidence>